<protein>
    <recommendedName>
        <fullName evidence="7">NACHT domain-containing protein</fullName>
    </recommendedName>
</protein>
<dbReference type="Proteomes" id="UP001221898">
    <property type="component" value="Unassembled WGS sequence"/>
</dbReference>
<dbReference type="GO" id="GO:0005524">
    <property type="term" value="F:ATP binding"/>
    <property type="evidence" value="ECO:0007669"/>
    <property type="project" value="UniProtKB-KW"/>
</dbReference>
<evidence type="ECO:0000256" key="2">
    <source>
        <dbReference type="ARBA" id="ARBA00022490"/>
    </source>
</evidence>
<proteinExistence type="predicted"/>
<sequence length="506" mass="56696">MKGAAGIGKTVCVQKFILDWAEGKANQDVSLIFLIPFCKIDLGKGKECSLRGLLQSLYPEMKECEPLNLSSCKILFIFDGLKEGCLPLNFKQNERLCDETKTSSVDVLLTNLISGNLLPSALLWITARPAAANQIPSDYIHRATEVQGFDGPRKEEYFRKRLSDQNLANRILAHVRTSRSLNTMCHIPAFCSMTATVLEGMFRGAGTEPAQNMTQICTHFLILQSNMKNHKGPAWVDYAQGASRSVGAFLLKMGELAFQHLEEGNDFRFHEEELRQCGIGVGDVSDFSWLCEEIVQGDSTQPKAFRFTPFCLKEYLAALHVFFTFRSDNKNLLDKPGGHWGKLNRLFRRPCLSDFLKRAVDQALESEDGRLDLFLRFLLGLSQEPPNHSLLRGLVPPADHGSRALEETVKHIKGRIGKSRSPERSIDLVHCLSELRGDSLEEEIQRSLRAGRGEARALTPMQCSLLAYVLLTSGEASDVFDLKKYVRSDEGLVRLLPVVRHSRKAL</sequence>
<dbReference type="EMBL" id="JAINUG010000488">
    <property type="protein sequence ID" value="KAJ8367322.1"/>
    <property type="molecule type" value="Genomic_DNA"/>
</dbReference>
<accession>A0AAD7R743</accession>
<keyword evidence="9" id="KW-1185">Reference proteome</keyword>
<dbReference type="Pfam" id="PF17779">
    <property type="entry name" value="WHD_NOD2"/>
    <property type="match status" value="1"/>
</dbReference>
<dbReference type="InterPro" id="IPR041267">
    <property type="entry name" value="NLRP_HD2"/>
</dbReference>
<evidence type="ECO:0000313" key="8">
    <source>
        <dbReference type="EMBL" id="KAJ8367322.1"/>
    </source>
</evidence>
<dbReference type="PANTHER" id="PTHR24106">
    <property type="entry name" value="NACHT, LRR AND CARD DOMAINS-CONTAINING"/>
    <property type="match status" value="1"/>
</dbReference>
<dbReference type="InterPro" id="IPR041075">
    <property type="entry name" value="NOD1/2_WH"/>
</dbReference>
<dbReference type="PROSITE" id="PS50837">
    <property type="entry name" value="NACHT"/>
    <property type="match status" value="1"/>
</dbReference>
<evidence type="ECO:0000313" key="9">
    <source>
        <dbReference type="Proteomes" id="UP001221898"/>
    </source>
</evidence>
<evidence type="ECO:0000256" key="6">
    <source>
        <dbReference type="ARBA" id="ARBA00022840"/>
    </source>
</evidence>
<evidence type="ECO:0000256" key="3">
    <source>
        <dbReference type="ARBA" id="ARBA00022614"/>
    </source>
</evidence>
<comment type="caution">
    <text evidence="8">The sequence shown here is derived from an EMBL/GenBank/DDBJ whole genome shotgun (WGS) entry which is preliminary data.</text>
</comment>
<dbReference type="AlphaFoldDB" id="A0AAD7R743"/>
<reference evidence="8" key="1">
    <citation type="journal article" date="2023" name="Science">
        <title>Genome structures resolve the early diversification of teleost fishes.</title>
        <authorList>
            <person name="Parey E."/>
            <person name="Louis A."/>
            <person name="Montfort J."/>
            <person name="Bouchez O."/>
            <person name="Roques C."/>
            <person name="Iampietro C."/>
            <person name="Lluch J."/>
            <person name="Castinel A."/>
            <person name="Donnadieu C."/>
            <person name="Desvignes T."/>
            <person name="Floi Bucao C."/>
            <person name="Jouanno E."/>
            <person name="Wen M."/>
            <person name="Mejri S."/>
            <person name="Dirks R."/>
            <person name="Jansen H."/>
            <person name="Henkel C."/>
            <person name="Chen W.J."/>
            <person name="Zahm M."/>
            <person name="Cabau C."/>
            <person name="Klopp C."/>
            <person name="Thompson A.W."/>
            <person name="Robinson-Rechavi M."/>
            <person name="Braasch I."/>
            <person name="Lecointre G."/>
            <person name="Bobe J."/>
            <person name="Postlethwait J.H."/>
            <person name="Berthelot C."/>
            <person name="Roest Crollius H."/>
            <person name="Guiguen Y."/>
        </authorList>
    </citation>
    <scope>NUCLEOTIDE SEQUENCE</scope>
    <source>
        <strain evidence="8">NC1722</strain>
    </source>
</reference>
<dbReference type="Pfam" id="PF17776">
    <property type="entry name" value="NLRC4_HD2"/>
    <property type="match status" value="1"/>
</dbReference>
<dbReference type="GO" id="GO:0005737">
    <property type="term" value="C:cytoplasm"/>
    <property type="evidence" value="ECO:0007669"/>
    <property type="project" value="UniProtKB-SubCell"/>
</dbReference>
<evidence type="ECO:0000256" key="5">
    <source>
        <dbReference type="ARBA" id="ARBA00022741"/>
    </source>
</evidence>
<keyword evidence="5" id="KW-0547">Nucleotide-binding</keyword>
<keyword evidence="6" id="KW-0067">ATP-binding</keyword>
<organism evidence="8 9">
    <name type="scientific">Aldrovandia affinis</name>
    <dbReference type="NCBI Taxonomy" id="143900"/>
    <lineage>
        <taxon>Eukaryota</taxon>
        <taxon>Metazoa</taxon>
        <taxon>Chordata</taxon>
        <taxon>Craniata</taxon>
        <taxon>Vertebrata</taxon>
        <taxon>Euteleostomi</taxon>
        <taxon>Actinopterygii</taxon>
        <taxon>Neopterygii</taxon>
        <taxon>Teleostei</taxon>
        <taxon>Notacanthiformes</taxon>
        <taxon>Halosauridae</taxon>
        <taxon>Aldrovandia</taxon>
    </lineage>
</organism>
<dbReference type="InterPro" id="IPR051261">
    <property type="entry name" value="NLR"/>
</dbReference>
<keyword evidence="3" id="KW-0433">Leucine-rich repeat</keyword>
<dbReference type="Gene3D" id="3.40.50.300">
    <property type="entry name" value="P-loop containing nucleotide triphosphate hydrolases"/>
    <property type="match status" value="1"/>
</dbReference>
<dbReference type="InterPro" id="IPR027417">
    <property type="entry name" value="P-loop_NTPase"/>
</dbReference>
<feature type="domain" description="NACHT" evidence="7">
    <location>
        <begin position="1"/>
        <end position="131"/>
    </location>
</feature>
<evidence type="ECO:0000256" key="1">
    <source>
        <dbReference type="ARBA" id="ARBA00004496"/>
    </source>
</evidence>
<keyword evidence="4" id="KW-0677">Repeat</keyword>
<evidence type="ECO:0000259" key="7">
    <source>
        <dbReference type="PROSITE" id="PS50837"/>
    </source>
</evidence>
<keyword evidence="2" id="KW-0963">Cytoplasm</keyword>
<name>A0AAD7R743_9TELE</name>
<gene>
    <name evidence="8" type="ORF">AAFF_G00321060</name>
</gene>
<evidence type="ECO:0000256" key="4">
    <source>
        <dbReference type="ARBA" id="ARBA00022737"/>
    </source>
</evidence>
<comment type="subcellular location">
    <subcellularLocation>
        <location evidence="1">Cytoplasm</location>
    </subcellularLocation>
</comment>
<dbReference type="Pfam" id="PF05729">
    <property type="entry name" value="NACHT"/>
    <property type="match status" value="1"/>
</dbReference>
<dbReference type="InterPro" id="IPR007111">
    <property type="entry name" value="NACHT_NTPase"/>
</dbReference>